<proteinExistence type="inferred from homology"/>
<dbReference type="GO" id="GO:0016887">
    <property type="term" value="F:ATP hydrolysis activity"/>
    <property type="evidence" value="ECO:0007669"/>
    <property type="project" value="InterPro"/>
</dbReference>
<evidence type="ECO:0000256" key="7">
    <source>
        <dbReference type="ARBA" id="ARBA00022840"/>
    </source>
</evidence>
<dbReference type="CDD" id="cd03233">
    <property type="entry name" value="ABCG_PDR_domain1"/>
    <property type="match status" value="1"/>
</dbReference>
<feature type="transmembrane region" description="Helical" evidence="11">
    <location>
        <begin position="1191"/>
        <end position="1209"/>
    </location>
</feature>
<feature type="compositionally biased region" description="Polar residues" evidence="10">
    <location>
        <begin position="810"/>
        <end position="828"/>
    </location>
</feature>
<feature type="transmembrane region" description="Helical" evidence="11">
    <location>
        <begin position="676"/>
        <end position="697"/>
    </location>
</feature>
<evidence type="ECO:0000256" key="11">
    <source>
        <dbReference type="SAM" id="Phobius"/>
    </source>
</evidence>
<dbReference type="SUPFAM" id="SSF52540">
    <property type="entry name" value="P-loop containing nucleoside triphosphate hydrolases"/>
    <property type="match status" value="2"/>
</dbReference>
<dbReference type="InterPro" id="IPR013581">
    <property type="entry name" value="PDR_assoc"/>
</dbReference>
<feature type="transmembrane region" description="Helical" evidence="11">
    <location>
        <begin position="759"/>
        <end position="786"/>
    </location>
</feature>
<dbReference type="InterPro" id="IPR034003">
    <property type="entry name" value="ABCG_PDR_2"/>
</dbReference>
<dbReference type="InterPro" id="IPR034001">
    <property type="entry name" value="ABCG_PDR_1"/>
</dbReference>
<keyword evidence="9 11" id="KW-0472">Membrane</keyword>
<dbReference type="FunFam" id="3.40.50.300:FF:000179">
    <property type="entry name" value="ABC transporter G family member 34"/>
    <property type="match status" value="1"/>
</dbReference>
<feature type="transmembrane region" description="Helical" evidence="11">
    <location>
        <begin position="651"/>
        <end position="670"/>
    </location>
</feature>
<keyword evidence="4 11" id="KW-0812">Transmembrane</keyword>
<gene>
    <name evidence="13" type="ORF">FH972_010071</name>
</gene>
<feature type="transmembrane region" description="Helical" evidence="11">
    <location>
        <begin position="1416"/>
        <end position="1439"/>
    </location>
</feature>
<feature type="transmembrane region" description="Helical" evidence="11">
    <location>
        <begin position="1334"/>
        <end position="1353"/>
    </location>
</feature>
<dbReference type="Pfam" id="PF01061">
    <property type="entry name" value="ABC2_membrane"/>
    <property type="match status" value="2"/>
</dbReference>
<evidence type="ECO:0000313" key="13">
    <source>
        <dbReference type="EMBL" id="KAE8037485.1"/>
    </source>
</evidence>
<keyword evidence="7" id="KW-0067">ATP-binding</keyword>
<evidence type="ECO:0000259" key="12">
    <source>
        <dbReference type="PROSITE" id="PS50893"/>
    </source>
</evidence>
<keyword evidence="14" id="KW-1185">Reference proteome</keyword>
<feature type="domain" description="ABC transporter" evidence="12">
    <location>
        <begin position="845"/>
        <end position="1097"/>
    </location>
</feature>
<name>A0A660KQA5_9ROSI</name>
<dbReference type="Proteomes" id="UP000327013">
    <property type="component" value="Chromosome 4"/>
</dbReference>
<evidence type="ECO:0000256" key="1">
    <source>
        <dbReference type="ARBA" id="ARBA00004141"/>
    </source>
</evidence>
<dbReference type="PROSITE" id="PS50893">
    <property type="entry name" value="ABC_TRANSPORTER_2"/>
    <property type="match status" value="2"/>
</dbReference>
<dbReference type="Gene3D" id="3.40.50.300">
    <property type="entry name" value="P-loop containing nucleotide triphosphate hydrolases"/>
    <property type="match status" value="2"/>
</dbReference>
<dbReference type="OrthoDB" id="66620at2759"/>
<evidence type="ECO:0000256" key="6">
    <source>
        <dbReference type="ARBA" id="ARBA00022741"/>
    </source>
</evidence>
<feature type="transmembrane region" description="Helical" evidence="11">
    <location>
        <begin position="1365"/>
        <end position="1384"/>
    </location>
</feature>
<keyword evidence="5" id="KW-0677">Repeat</keyword>
<feature type="transmembrane region" description="Helical" evidence="11">
    <location>
        <begin position="628"/>
        <end position="644"/>
    </location>
</feature>
<feature type="transmembrane region" description="Helical" evidence="11">
    <location>
        <begin position="532"/>
        <end position="553"/>
    </location>
</feature>
<evidence type="ECO:0000256" key="10">
    <source>
        <dbReference type="SAM" id="MobiDB-lite"/>
    </source>
</evidence>
<accession>A0A660KQA5</accession>
<keyword evidence="3" id="KW-0813">Transport</keyword>
<dbReference type="InterPro" id="IPR027417">
    <property type="entry name" value="P-loop_NTPase"/>
</dbReference>
<evidence type="ECO:0000256" key="2">
    <source>
        <dbReference type="ARBA" id="ARBA00006012"/>
    </source>
</evidence>
<feature type="domain" description="ABC transporter" evidence="12">
    <location>
        <begin position="163"/>
        <end position="436"/>
    </location>
</feature>
<dbReference type="GO" id="GO:0016020">
    <property type="term" value="C:membrane"/>
    <property type="evidence" value="ECO:0007669"/>
    <property type="project" value="UniProtKB-SubCell"/>
</dbReference>
<evidence type="ECO:0000313" key="14">
    <source>
        <dbReference type="Proteomes" id="UP000327013"/>
    </source>
</evidence>
<dbReference type="Pfam" id="PF14510">
    <property type="entry name" value="ABC_trans_N"/>
    <property type="match status" value="1"/>
</dbReference>
<comment type="subcellular location">
    <subcellularLocation>
        <location evidence="1">Membrane</location>
        <topology evidence="1">Multi-pass membrane protein</topology>
    </subcellularLocation>
</comment>
<feature type="transmembrane region" description="Helical" evidence="11">
    <location>
        <begin position="603"/>
        <end position="622"/>
    </location>
</feature>
<dbReference type="EMBL" id="CM017324">
    <property type="protein sequence ID" value="KAE8037485.1"/>
    <property type="molecule type" value="Genomic_DNA"/>
</dbReference>
<dbReference type="Pfam" id="PF19055">
    <property type="entry name" value="ABC2_membrane_7"/>
    <property type="match status" value="1"/>
</dbReference>
<evidence type="ECO:0000256" key="4">
    <source>
        <dbReference type="ARBA" id="ARBA00022692"/>
    </source>
</evidence>
<evidence type="ECO:0000256" key="5">
    <source>
        <dbReference type="ARBA" id="ARBA00022737"/>
    </source>
</evidence>
<sequence length="1447" mass="164143">MAAALAGEDLVRQTSSRSWRSTSVREMWDEPDVFQRSGRLQAVDDEEELKWAAIERLPTYDRLRTGMLRQVMSNGRVVHGEIDVTKLGSQEKKQLMESILKFVEEDNEKFLRRLRARTDSVGIEIPKIEVRFQKLSVEGDAYVGTRALPTLLNSTLNAVEGVLGTIGLSPSKKRVVKILQDVSGIVRPSRMTLLLGPPGSGKTTLLQGLAGKLADDLRVTGKVTYCGHEFNEFVPERTSAYISQHDLHYGEMTVRETLDFSGRCLGVGTRYEMLSELSKREKDGGIKPDPEIDAFMKATAIAGQETSLTTDYVLRILGLDICADIMVGDDMRRGISGGQKKRVTTGEMLAGPAKALFMDEISTGLDSSTTFQIVKFMRQMVHIMDITMVISLLQPAPETFDLFDDIILLSEGQIVYQGPCENVLEFFEYTGFKCPERKGVADFLQEVTSKKDQEQYWFKRNQPYRYISVSEFVRAFNSFRIGQQLFEDLRIPYDKSRAHPAALVREKYGISNMELFKACFSREWLLMKRNSFIYIFKTTQITIMATIALTVFLRTEMKSGQIGDGAKFWGALFFSLINVMFNGMAELAMTIFRLPVFFKQRDFLFYPAWAFAVPIWLLRIPISLMESGIWIILTYYTIGFAPGASRFFKQFLAFFGIHQMALCLFRFIAAVGRTQVVANTLGTFTLLMVFVLGGFIVSKDDIESWMIWGYYISPMMYGQNAIAINEFLDDRWSTPVVNSSQPTVGKTLLKERGLFTEAYWYWICIAALFGFSLLFNFLFIAALTFLKPLGDTKSVILDDESESKPKRQLESNLEGNDMQVRNSQGTASSVQTKRGMVLPFQPLSLAFNHVNYYVDMPAEMKSQGVDETRLQLLRDVSGAFQPGILTALVGVSGAGKTTLMDVLAGRKTGGYIEGSISISGYPKNQATFARVSGYCEQNDIHSPYVTVYESLVYSAWLRLALDVKKETRKMFVDEVMELVELNSLRNALVGLPGIDGLSTEQRKRLTIAVELVANPSIIFMDEPTSGLDARAAAIVMRTVRNTVDTGRTVVCTIHQPSIDIFESFDELFLMKRGGQAIYAGPLGLHSHKLVEYFEAIPGVPKIKEGYNPATWMLEVSSTAVEAQLDIDFAEAYANSDLYRRNQELIKELSTPQPGSEDLYFPTQYSQSFITQCKACFWKQHWSYWRNSQYNAIRFFMTIVIGVLFGVIFWSKGDKTHKQQDLINLLGATYAAVLFLGATNASAVQSVVAVERTVFYRERAAGMYSELPYAFAQVAIETIYVAIQTFVYSLLLYSMIGFQWKLEKFLYFYYFIFMCFTYFSMYGMMVVALTPGHQIAAIVMSFFLSFWNLFSGFLIPRPMIPIWWRWYYWASPVAWTIYGIFTSQVGDKKNLLEIPGSEVPKAVDDFLKDYMGFDYDFLVPIVFAHIGWVLLFFFVFAYGIKFLNFQKR</sequence>
<dbReference type="InterPro" id="IPR003593">
    <property type="entry name" value="AAA+_ATPase"/>
</dbReference>
<dbReference type="Pfam" id="PF00005">
    <property type="entry name" value="ABC_tran"/>
    <property type="match status" value="2"/>
</dbReference>
<reference evidence="13 14" key="1">
    <citation type="submission" date="2019-06" db="EMBL/GenBank/DDBJ databases">
        <title>A chromosomal-level reference genome of Carpinus fangiana (Coryloideae, Betulaceae).</title>
        <authorList>
            <person name="Yang X."/>
            <person name="Wang Z."/>
            <person name="Zhang L."/>
            <person name="Hao G."/>
            <person name="Liu J."/>
            <person name="Yang Y."/>
        </authorList>
    </citation>
    <scope>NUCLEOTIDE SEQUENCE [LARGE SCALE GENOMIC DNA]</scope>
    <source>
        <strain evidence="13">Cfa_2016G</strain>
        <tissue evidence="13">Leaf</tissue>
    </source>
</reference>
<dbReference type="InterPro" id="IPR003439">
    <property type="entry name" value="ABC_transporter-like_ATP-bd"/>
</dbReference>
<dbReference type="FunFam" id="3.40.50.300:FF:000059">
    <property type="entry name" value="ABC transporter G family member 40"/>
    <property type="match status" value="1"/>
</dbReference>
<dbReference type="InterPro" id="IPR013525">
    <property type="entry name" value="ABC2_TM"/>
</dbReference>
<feature type="region of interest" description="Disordered" evidence="10">
    <location>
        <begin position="806"/>
        <end position="828"/>
    </location>
</feature>
<feature type="transmembrane region" description="Helical" evidence="11">
    <location>
        <begin position="568"/>
        <end position="591"/>
    </location>
</feature>
<feature type="transmembrane region" description="Helical" evidence="11">
    <location>
        <begin position="1269"/>
        <end position="1292"/>
    </location>
</feature>
<dbReference type="PANTHER" id="PTHR48040:SF60">
    <property type="entry name" value="ABC TRANSPORTER DOMAIN-CONTAINING PROTEIN"/>
    <property type="match status" value="1"/>
</dbReference>
<dbReference type="CDD" id="cd03232">
    <property type="entry name" value="ABCG_PDR_domain2"/>
    <property type="match status" value="1"/>
</dbReference>
<dbReference type="Pfam" id="PF08370">
    <property type="entry name" value="PDR_assoc"/>
    <property type="match status" value="1"/>
</dbReference>
<feature type="transmembrane region" description="Helical" evidence="11">
    <location>
        <begin position="1304"/>
        <end position="1328"/>
    </location>
</feature>
<feature type="transmembrane region" description="Helical" evidence="11">
    <location>
        <begin position="1221"/>
        <end position="1249"/>
    </location>
</feature>
<comment type="similarity">
    <text evidence="2">Belongs to the ABC transporter superfamily. ABCG family. PDR (TC 3.A.1.205) subfamily.</text>
</comment>
<protein>
    <recommendedName>
        <fullName evidence="12">ABC transporter domain-containing protein</fullName>
    </recommendedName>
</protein>
<evidence type="ECO:0000256" key="9">
    <source>
        <dbReference type="ARBA" id="ARBA00023136"/>
    </source>
</evidence>
<keyword evidence="6" id="KW-0547">Nucleotide-binding</keyword>
<evidence type="ECO:0000256" key="3">
    <source>
        <dbReference type="ARBA" id="ARBA00022448"/>
    </source>
</evidence>
<organism evidence="13 14">
    <name type="scientific">Carpinus fangiana</name>
    <dbReference type="NCBI Taxonomy" id="176857"/>
    <lineage>
        <taxon>Eukaryota</taxon>
        <taxon>Viridiplantae</taxon>
        <taxon>Streptophyta</taxon>
        <taxon>Embryophyta</taxon>
        <taxon>Tracheophyta</taxon>
        <taxon>Spermatophyta</taxon>
        <taxon>Magnoliopsida</taxon>
        <taxon>eudicotyledons</taxon>
        <taxon>Gunneridae</taxon>
        <taxon>Pentapetalae</taxon>
        <taxon>rosids</taxon>
        <taxon>fabids</taxon>
        <taxon>Fagales</taxon>
        <taxon>Betulaceae</taxon>
        <taxon>Carpinus</taxon>
    </lineage>
</organism>
<dbReference type="PANTHER" id="PTHR48040">
    <property type="entry name" value="PLEIOTROPIC DRUG RESISTANCE PROTEIN 1-LIKE ISOFORM X1"/>
    <property type="match status" value="1"/>
</dbReference>
<dbReference type="GO" id="GO:0140359">
    <property type="term" value="F:ABC-type transporter activity"/>
    <property type="evidence" value="ECO:0007669"/>
    <property type="project" value="InterPro"/>
</dbReference>
<evidence type="ECO:0000256" key="8">
    <source>
        <dbReference type="ARBA" id="ARBA00022989"/>
    </source>
</evidence>
<dbReference type="SMART" id="SM00382">
    <property type="entry name" value="AAA"/>
    <property type="match status" value="2"/>
</dbReference>
<dbReference type="GO" id="GO:0005524">
    <property type="term" value="F:ATP binding"/>
    <property type="evidence" value="ECO:0007669"/>
    <property type="project" value="UniProtKB-KW"/>
</dbReference>
<dbReference type="InterPro" id="IPR043926">
    <property type="entry name" value="ABCG_dom"/>
</dbReference>
<keyword evidence="8 11" id="KW-1133">Transmembrane helix</keyword>
<dbReference type="InterPro" id="IPR029481">
    <property type="entry name" value="ABC_trans_N"/>
</dbReference>